<feature type="signal peptide" evidence="1">
    <location>
        <begin position="1"/>
        <end position="16"/>
    </location>
</feature>
<dbReference type="Proteomes" id="UP001417504">
    <property type="component" value="Unassembled WGS sequence"/>
</dbReference>
<dbReference type="AlphaFoldDB" id="A0AAP0PSX9"/>
<keyword evidence="3" id="KW-1185">Reference proteome</keyword>
<proteinExistence type="predicted"/>
<feature type="chain" id="PRO_5042976900" evidence="1">
    <location>
        <begin position="17"/>
        <end position="61"/>
    </location>
</feature>
<evidence type="ECO:0000313" key="3">
    <source>
        <dbReference type="Proteomes" id="UP001417504"/>
    </source>
</evidence>
<evidence type="ECO:0000256" key="1">
    <source>
        <dbReference type="SAM" id="SignalP"/>
    </source>
</evidence>
<protein>
    <submittedName>
        <fullName evidence="2">Uncharacterized protein</fullName>
    </submittedName>
</protein>
<sequence>MPLLLFLVLKIPSMDLELKTEHESPCTHNFFLLVHEGEDEDLAELVVLGSHGTCDGSTPEL</sequence>
<name>A0AAP0PSX9_9MAGN</name>
<keyword evidence="1" id="KW-0732">Signal</keyword>
<dbReference type="EMBL" id="JBBNAE010000001">
    <property type="protein sequence ID" value="KAK9155363.1"/>
    <property type="molecule type" value="Genomic_DNA"/>
</dbReference>
<evidence type="ECO:0000313" key="2">
    <source>
        <dbReference type="EMBL" id="KAK9155363.1"/>
    </source>
</evidence>
<gene>
    <name evidence="2" type="ORF">Sjap_002843</name>
</gene>
<reference evidence="2 3" key="1">
    <citation type="submission" date="2024-01" db="EMBL/GenBank/DDBJ databases">
        <title>Genome assemblies of Stephania.</title>
        <authorList>
            <person name="Yang L."/>
        </authorList>
    </citation>
    <scope>NUCLEOTIDE SEQUENCE [LARGE SCALE GENOMIC DNA]</scope>
    <source>
        <strain evidence="2">QJT</strain>
        <tissue evidence="2">Leaf</tissue>
    </source>
</reference>
<accession>A0AAP0PSX9</accession>
<organism evidence="2 3">
    <name type="scientific">Stephania japonica</name>
    <dbReference type="NCBI Taxonomy" id="461633"/>
    <lineage>
        <taxon>Eukaryota</taxon>
        <taxon>Viridiplantae</taxon>
        <taxon>Streptophyta</taxon>
        <taxon>Embryophyta</taxon>
        <taxon>Tracheophyta</taxon>
        <taxon>Spermatophyta</taxon>
        <taxon>Magnoliopsida</taxon>
        <taxon>Ranunculales</taxon>
        <taxon>Menispermaceae</taxon>
        <taxon>Menispermoideae</taxon>
        <taxon>Cissampelideae</taxon>
        <taxon>Stephania</taxon>
    </lineage>
</organism>
<comment type="caution">
    <text evidence="2">The sequence shown here is derived from an EMBL/GenBank/DDBJ whole genome shotgun (WGS) entry which is preliminary data.</text>
</comment>